<evidence type="ECO:0000313" key="3">
    <source>
        <dbReference type="Proteomes" id="UP000824264"/>
    </source>
</evidence>
<feature type="region of interest" description="Disordered" evidence="1">
    <location>
        <begin position="87"/>
        <end position="166"/>
    </location>
</feature>
<reference evidence="2" key="1">
    <citation type="journal article" date="2021" name="PeerJ">
        <title>Extensive microbial diversity within the chicken gut microbiome revealed by metagenomics and culture.</title>
        <authorList>
            <person name="Gilroy R."/>
            <person name="Ravi A."/>
            <person name="Getino M."/>
            <person name="Pursley I."/>
            <person name="Horton D.L."/>
            <person name="Alikhan N.F."/>
            <person name="Baker D."/>
            <person name="Gharbi K."/>
            <person name="Hall N."/>
            <person name="Watson M."/>
            <person name="Adriaenssens E.M."/>
            <person name="Foster-Nyarko E."/>
            <person name="Jarju S."/>
            <person name="Secka A."/>
            <person name="Antonio M."/>
            <person name="Oren A."/>
            <person name="Chaudhuri R.R."/>
            <person name="La Ragione R."/>
            <person name="Hildebrand F."/>
            <person name="Pallen M.J."/>
        </authorList>
    </citation>
    <scope>NUCLEOTIDE SEQUENCE</scope>
    <source>
        <strain evidence="2">ChiSxjej5B17-1746</strain>
    </source>
</reference>
<evidence type="ECO:0000313" key="2">
    <source>
        <dbReference type="EMBL" id="HIW79388.1"/>
    </source>
</evidence>
<dbReference type="EMBL" id="DXGI01000361">
    <property type="protein sequence ID" value="HIW79388.1"/>
    <property type="molecule type" value="Genomic_DNA"/>
</dbReference>
<evidence type="ECO:0008006" key="4">
    <source>
        <dbReference type="Google" id="ProtNLM"/>
    </source>
</evidence>
<organism evidence="2 3">
    <name type="scientific">Candidatus Bilophila faecipullorum</name>
    <dbReference type="NCBI Taxonomy" id="2838482"/>
    <lineage>
        <taxon>Bacteria</taxon>
        <taxon>Pseudomonadati</taxon>
        <taxon>Thermodesulfobacteriota</taxon>
        <taxon>Desulfovibrionia</taxon>
        <taxon>Desulfovibrionales</taxon>
        <taxon>Desulfovibrionaceae</taxon>
        <taxon>Bilophila</taxon>
    </lineage>
</organism>
<feature type="compositionally biased region" description="Basic and acidic residues" evidence="1">
    <location>
        <begin position="132"/>
        <end position="148"/>
    </location>
</feature>
<dbReference type="AlphaFoldDB" id="A0A9D1R2P7"/>
<protein>
    <recommendedName>
        <fullName evidence="4">DUF1376 domain-containing protein</fullName>
    </recommendedName>
</protein>
<comment type="caution">
    <text evidence="2">The sequence shown here is derived from an EMBL/GenBank/DDBJ whole genome shotgun (WGS) entry which is preliminary data.</text>
</comment>
<feature type="compositionally biased region" description="Basic and acidic residues" evidence="1">
    <location>
        <begin position="87"/>
        <end position="101"/>
    </location>
</feature>
<reference evidence="2" key="2">
    <citation type="submission" date="2021-04" db="EMBL/GenBank/DDBJ databases">
        <authorList>
            <person name="Gilroy R."/>
        </authorList>
    </citation>
    <scope>NUCLEOTIDE SEQUENCE</scope>
    <source>
        <strain evidence="2">ChiSxjej5B17-1746</strain>
    </source>
</reference>
<sequence>MVSDDKWSLIARKSGQPRAFVVAVWAMLLEIASQNEDRGSVEAFDPEVADALFDMPDGAAQAIYDALCSGKNPRIADGCILSWEKRQPQRERDDHGSAERVRRYRDRKRLETAGNASETPACNDVTPCNAPRTEKNREEKKEERKTDASHLAPSDAGASSAHPPAERERPVAFIPLADGTEFAVLESLAREYRMAYPGVDVAGELGKARAWCLSNPRKRKTRNGIRRFLNGWMDKAQNNASRASPASFGPPLTARQAEAKERGDWAKHILAFDEAVRNGDVEDFGFGTEQGVCALSAADAGAGRV</sequence>
<accession>A0A9D1R2P7</accession>
<evidence type="ECO:0000256" key="1">
    <source>
        <dbReference type="SAM" id="MobiDB-lite"/>
    </source>
</evidence>
<gene>
    <name evidence="2" type="ORF">H9874_09640</name>
</gene>
<dbReference type="Proteomes" id="UP000824264">
    <property type="component" value="Unassembled WGS sequence"/>
</dbReference>
<proteinExistence type="predicted"/>
<name>A0A9D1R2P7_9BACT</name>